<evidence type="ECO:0000256" key="6">
    <source>
        <dbReference type="ARBA" id="ARBA00022692"/>
    </source>
</evidence>
<dbReference type="RefSeq" id="WP_128220085.1">
    <property type="nucleotide sequence ID" value="NZ_CP034929.1"/>
</dbReference>
<evidence type="ECO:0000256" key="1">
    <source>
        <dbReference type="ARBA" id="ARBA00000085"/>
    </source>
</evidence>
<keyword evidence="9" id="KW-0902">Two-component regulatory system</keyword>
<dbReference type="GO" id="GO:0016301">
    <property type="term" value="F:kinase activity"/>
    <property type="evidence" value="ECO:0007669"/>
    <property type="project" value="UniProtKB-KW"/>
</dbReference>
<sequence length="521" mass="55211">MNDTTELPAVPDDLPGDDLSSPGQARSLAASRSRQARLVKAVRSPSVRTRLTTSMAVLTALALLAAGVVIWTLESNRRHAATVDDASQQISELRSFAASGTDPETGEAFADATDLVSTFMGRSVPGPGEMLALWDGVTVPLVTASKHRRVVREDAFVDAVSGLAGVGGSAEVDTAAGPALVTVQPVSTTSAAEATTALVVVSFLDEQRDALISLMRTYTVVSLLALLLITGIAAWQSRRLLMPLRRLASAAREVSGSDLSSRVPETGNDDLTDLARTVNAMLDRLETSFEGQRRFLDDAGHELRTPLTVLSGHLELLDPDDADEVAATRDLLLDEVDRMSRLVDDLILLTKSRRPDFVTPTPTDLDDLVASVLTKARPLAPRDWRLAPLPAVQAEVDAQRITQALLQLVDNAIKHTGDGDVITLGCDDHANGTVSVWVADTGDGIAPEHRELVLQRFGRSATRPGDEGFGLGLSIVAAIADAHGGTVRLEDTPGGGATVTLDLPVHHLPAAAPQEHSWPTS</sequence>
<dbReference type="Pfam" id="PF02518">
    <property type="entry name" value="HATPase_c"/>
    <property type="match status" value="1"/>
</dbReference>
<dbReference type="InterPro" id="IPR036097">
    <property type="entry name" value="HisK_dim/P_sf"/>
</dbReference>
<evidence type="ECO:0000259" key="14">
    <source>
        <dbReference type="PROSITE" id="PS50885"/>
    </source>
</evidence>
<dbReference type="EC" id="2.7.13.3" evidence="3"/>
<dbReference type="InterPro" id="IPR036890">
    <property type="entry name" value="HATPase_C_sf"/>
</dbReference>
<dbReference type="InterPro" id="IPR003660">
    <property type="entry name" value="HAMP_dom"/>
</dbReference>
<dbReference type="CDD" id="cd06225">
    <property type="entry name" value="HAMP"/>
    <property type="match status" value="1"/>
</dbReference>
<evidence type="ECO:0000256" key="8">
    <source>
        <dbReference type="ARBA" id="ARBA00022989"/>
    </source>
</evidence>
<dbReference type="InterPro" id="IPR050428">
    <property type="entry name" value="TCS_sensor_his_kinase"/>
</dbReference>
<keyword evidence="16" id="KW-1185">Reference proteome</keyword>
<proteinExistence type="predicted"/>
<dbReference type="EMBL" id="JBHSQI010000001">
    <property type="protein sequence ID" value="MFC6152070.1"/>
    <property type="molecule type" value="Genomic_DNA"/>
</dbReference>
<evidence type="ECO:0000256" key="2">
    <source>
        <dbReference type="ARBA" id="ARBA00004236"/>
    </source>
</evidence>
<dbReference type="PANTHER" id="PTHR45436">
    <property type="entry name" value="SENSOR HISTIDINE KINASE YKOH"/>
    <property type="match status" value="1"/>
</dbReference>
<dbReference type="InterPro" id="IPR003594">
    <property type="entry name" value="HATPase_dom"/>
</dbReference>
<feature type="domain" description="Histidine kinase" evidence="13">
    <location>
        <begin position="298"/>
        <end position="507"/>
    </location>
</feature>
<dbReference type="SUPFAM" id="SSF47384">
    <property type="entry name" value="Homodimeric domain of signal transducing histidine kinase"/>
    <property type="match status" value="1"/>
</dbReference>
<comment type="catalytic activity">
    <reaction evidence="1">
        <text>ATP + protein L-histidine = ADP + protein N-phospho-L-histidine.</text>
        <dbReference type="EC" id="2.7.13.3"/>
    </reaction>
</comment>
<dbReference type="PRINTS" id="PR00344">
    <property type="entry name" value="BCTRLSENSOR"/>
</dbReference>
<evidence type="ECO:0000256" key="11">
    <source>
        <dbReference type="SAM" id="MobiDB-lite"/>
    </source>
</evidence>
<dbReference type="SMART" id="SM00388">
    <property type="entry name" value="HisKA"/>
    <property type="match status" value="1"/>
</dbReference>
<dbReference type="CDD" id="cd00082">
    <property type="entry name" value="HisKA"/>
    <property type="match status" value="1"/>
</dbReference>
<evidence type="ECO:0000256" key="10">
    <source>
        <dbReference type="ARBA" id="ARBA00023136"/>
    </source>
</evidence>
<evidence type="ECO:0000256" key="4">
    <source>
        <dbReference type="ARBA" id="ARBA00022553"/>
    </source>
</evidence>
<keyword evidence="7 15" id="KW-0418">Kinase</keyword>
<keyword evidence="8 12" id="KW-1133">Transmembrane helix</keyword>
<gene>
    <name evidence="15" type="ORF">ACFPWU_00100</name>
</gene>
<evidence type="ECO:0000256" key="3">
    <source>
        <dbReference type="ARBA" id="ARBA00012438"/>
    </source>
</evidence>
<evidence type="ECO:0000256" key="7">
    <source>
        <dbReference type="ARBA" id="ARBA00022777"/>
    </source>
</evidence>
<name>A0ABW1QUV8_9ACTN</name>
<evidence type="ECO:0000256" key="12">
    <source>
        <dbReference type="SAM" id="Phobius"/>
    </source>
</evidence>
<feature type="compositionally biased region" description="Low complexity" evidence="11">
    <location>
        <begin position="11"/>
        <end position="30"/>
    </location>
</feature>
<reference evidence="16" key="1">
    <citation type="journal article" date="2019" name="Int. J. Syst. Evol. Microbiol.">
        <title>The Global Catalogue of Microorganisms (GCM) 10K type strain sequencing project: providing services to taxonomists for standard genome sequencing and annotation.</title>
        <authorList>
            <consortium name="The Broad Institute Genomics Platform"/>
            <consortium name="The Broad Institute Genome Sequencing Center for Infectious Disease"/>
            <person name="Wu L."/>
            <person name="Ma J."/>
        </authorList>
    </citation>
    <scope>NUCLEOTIDE SEQUENCE [LARGE SCALE GENOMIC DNA]</scope>
    <source>
        <strain evidence="16">DFY28</strain>
    </source>
</reference>
<comment type="caution">
    <text evidence="15">The sequence shown here is derived from an EMBL/GenBank/DDBJ whole genome shotgun (WGS) entry which is preliminary data.</text>
</comment>
<dbReference type="Gene3D" id="6.10.340.10">
    <property type="match status" value="1"/>
</dbReference>
<dbReference type="SMART" id="SM00387">
    <property type="entry name" value="HATPase_c"/>
    <property type="match status" value="1"/>
</dbReference>
<dbReference type="InterPro" id="IPR003661">
    <property type="entry name" value="HisK_dim/P_dom"/>
</dbReference>
<dbReference type="PROSITE" id="PS50885">
    <property type="entry name" value="HAMP"/>
    <property type="match status" value="1"/>
</dbReference>
<dbReference type="InterPro" id="IPR004358">
    <property type="entry name" value="Sig_transdc_His_kin-like_C"/>
</dbReference>
<evidence type="ECO:0000256" key="5">
    <source>
        <dbReference type="ARBA" id="ARBA00022679"/>
    </source>
</evidence>
<dbReference type="SUPFAM" id="SSF55874">
    <property type="entry name" value="ATPase domain of HSP90 chaperone/DNA topoisomerase II/histidine kinase"/>
    <property type="match status" value="1"/>
</dbReference>
<evidence type="ECO:0000313" key="16">
    <source>
        <dbReference type="Proteomes" id="UP001596098"/>
    </source>
</evidence>
<keyword evidence="10 12" id="KW-0472">Membrane</keyword>
<comment type="subcellular location">
    <subcellularLocation>
        <location evidence="2">Cell membrane</location>
    </subcellularLocation>
</comment>
<dbReference type="InterPro" id="IPR005467">
    <property type="entry name" value="His_kinase_dom"/>
</dbReference>
<keyword evidence="6 12" id="KW-0812">Transmembrane</keyword>
<dbReference type="PROSITE" id="PS50109">
    <property type="entry name" value="HIS_KIN"/>
    <property type="match status" value="1"/>
</dbReference>
<dbReference type="Proteomes" id="UP001596098">
    <property type="component" value="Unassembled WGS sequence"/>
</dbReference>
<protein>
    <recommendedName>
        <fullName evidence="3">histidine kinase</fullName>
        <ecNumber evidence="3">2.7.13.3</ecNumber>
    </recommendedName>
</protein>
<dbReference type="CDD" id="cd00075">
    <property type="entry name" value="HATPase"/>
    <property type="match status" value="1"/>
</dbReference>
<evidence type="ECO:0000313" key="15">
    <source>
        <dbReference type="EMBL" id="MFC6152070.1"/>
    </source>
</evidence>
<feature type="region of interest" description="Disordered" evidence="11">
    <location>
        <begin position="1"/>
        <end position="30"/>
    </location>
</feature>
<feature type="transmembrane region" description="Helical" evidence="12">
    <location>
        <begin position="53"/>
        <end position="73"/>
    </location>
</feature>
<dbReference type="Gene3D" id="1.10.287.130">
    <property type="match status" value="1"/>
</dbReference>
<dbReference type="SMART" id="SM00304">
    <property type="entry name" value="HAMP"/>
    <property type="match status" value="1"/>
</dbReference>
<dbReference type="Pfam" id="PF00512">
    <property type="entry name" value="HisKA"/>
    <property type="match status" value="1"/>
</dbReference>
<feature type="transmembrane region" description="Helical" evidence="12">
    <location>
        <begin position="217"/>
        <end position="235"/>
    </location>
</feature>
<keyword evidence="5" id="KW-0808">Transferase</keyword>
<feature type="domain" description="HAMP" evidence="14">
    <location>
        <begin position="238"/>
        <end position="290"/>
    </location>
</feature>
<evidence type="ECO:0000256" key="9">
    <source>
        <dbReference type="ARBA" id="ARBA00023012"/>
    </source>
</evidence>
<keyword evidence="4" id="KW-0597">Phosphoprotein</keyword>
<dbReference type="SUPFAM" id="SSF158472">
    <property type="entry name" value="HAMP domain-like"/>
    <property type="match status" value="1"/>
</dbReference>
<organism evidence="15 16">
    <name type="scientific">Nocardioides yefusunii</name>
    <dbReference type="NCBI Taxonomy" id="2500546"/>
    <lineage>
        <taxon>Bacteria</taxon>
        <taxon>Bacillati</taxon>
        <taxon>Actinomycetota</taxon>
        <taxon>Actinomycetes</taxon>
        <taxon>Propionibacteriales</taxon>
        <taxon>Nocardioidaceae</taxon>
        <taxon>Nocardioides</taxon>
    </lineage>
</organism>
<dbReference type="Pfam" id="PF00672">
    <property type="entry name" value="HAMP"/>
    <property type="match status" value="1"/>
</dbReference>
<dbReference type="Gene3D" id="3.30.565.10">
    <property type="entry name" value="Histidine kinase-like ATPase, C-terminal domain"/>
    <property type="match status" value="1"/>
</dbReference>
<evidence type="ECO:0000259" key="13">
    <source>
        <dbReference type="PROSITE" id="PS50109"/>
    </source>
</evidence>
<dbReference type="PANTHER" id="PTHR45436:SF5">
    <property type="entry name" value="SENSOR HISTIDINE KINASE TRCS"/>
    <property type="match status" value="1"/>
</dbReference>
<accession>A0ABW1QUV8</accession>